<dbReference type="CDD" id="cd00093">
    <property type="entry name" value="HTH_XRE"/>
    <property type="match status" value="1"/>
</dbReference>
<dbReference type="InterPro" id="IPR010982">
    <property type="entry name" value="Lambda_DNA-bd_dom_sf"/>
</dbReference>
<evidence type="ECO:0000313" key="3">
    <source>
        <dbReference type="Proteomes" id="UP001176960"/>
    </source>
</evidence>
<name>A0AA35VA34_9PROT</name>
<dbReference type="SUPFAM" id="SSF47413">
    <property type="entry name" value="lambda repressor-like DNA-binding domains"/>
    <property type="match status" value="1"/>
</dbReference>
<dbReference type="PROSITE" id="PS50943">
    <property type="entry name" value="HTH_CROC1"/>
    <property type="match status" value="1"/>
</dbReference>
<proteinExistence type="predicted"/>
<gene>
    <name evidence="2" type="ORF">LMG32879_003153</name>
</gene>
<dbReference type="AlphaFoldDB" id="A0AA35VA34"/>
<feature type="domain" description="HTH cro/C1-type" evidence="1">
    <location>
        <begin position="90"/>
        <end position="144"/>
    </location>
</feature>
<evidence type="ECO:0000313" key="2">
    <source>
        <dbReference type="EMBL" id="CAI9122293.1"/>
    </source>
</evidence>
<accession>A0AA35VA34</accession>
<dbReference type="GO" id="GO:0003677">
    <property type="term" value="F:DNA binding"/>
    <property type="evidence" value="ECO:0007669"/>
    <property type="project" value="InterPro"/>
</dbReference>
<dbReference type="Pfam" id="PF01381">
    <property type="entry name" value="HTH_3"/>
    <property type="match status" value="1"/>
</dbReference>
<protein>
    <submittedName>
        <fullName evidence="2">Helix-turn-helix transcriptional regulator</fullName>
    </submittedName>
</protein>
<organism evidence="2 3">
    <name type="scientific">Brytella acorum</name>
    <dbReference type="NCBI Taxonomy" id="2959299"/>
    <lineage>
        <taxon>Bacteria</taxon>
        <taxon>Pseudomonadati</taxon>
        <taxon>Pseudomonadota</taxon>
        <taxon>Alphaproteobacteria</taxon>
        <taxon>Acetobacterales</taxon>
        <taxon>Acetobacteraceae</taxon>
        <taxon>Brytella</taxon>
    </lineage>
</organism>
<evidence type="ECO:0000259" key="1">
    <source>
        <dbReference type="PROSITE" id="PS50943"/>
    </source>
</evidence>
<keyword evidence="3" id="KW-1185">Reference proteome</keyword>
<sequence>MAPRILLQPGQIWTPEDDRTPQRLVVDLPEGRLAYRLIPRVSPHGTPSRETGEYLVSLSIFRRWIRETGAAITRQTEAKAAPATELAKKVATLRKAYGLNQAELANALGLSRSAIAALETGRTSNANKHLPKLAALFQVPVELFLGGLVDQRSTMELSADERDLIDLYRRLSTERKLDIQKYAERRART</sequence>
<dbReference type="Proteomes" id="UP001176960">
    <property type="component" value="Unassembled WGS sequence"/>
</dbReference>
<dbReference type="RefSeq" id="WP_289843937.1">
    <property type="nucleotide sequence ID" value="NZ_CATKSH010000043.1"/>
</dbReference>
<dbReference type="Gene3D" id="1.10.260.40">
    <property type="entry name" value="lambda repressor-like DNA-binding domains"/>
    <property type="match status" value="1"/>
</dbReference>
<dbReference type="EMBL" id="CATKSH010000043">
    <property type="protein sequence ID" value="CAI9122293.1"/>
    <property type="molecule type" value="Genomic_DNA"/>
</dbReference>
<dbReference type="SMART" id="SM00530">
    <property type="entry name" value="HTH_XRE"/>
    <property type="match status" value="1"/>
</dbReference>
<comment type="caution">
    <text evidence="2">The sequence shown here is derived from an EMBL/GenBank/DDBJ whole genome shotgun (WGS) entry which is preliminary data.</text>
</comment>
<dbReference type="InterPro" id="IPR001387">
    <property type="entry name" value="Cro/C1-type_HTH"/>
</dbReference>
<reference evidence="2" key="1">
    <citation type="submission" date="2023-03" db="EMBL/GenBank/DDBJ databases">
        <authorList>
            <person name="Cleenwerck I."/>
        </authorList>
    </citation>
    <scope>NUCLEOTIDE SEQUENCE</scope>
    <source>
        <strain evidence="2">LMG 32879</strain>
    </source>
</reference>